<comment type="caution">
    <text evidence="1">The sequence shown here is derived from an EMBL/GenBank/DDBJ whole genome shotgun (WGS) entry which is preliminary data.</text>
</comment>
<evidence type="ECO:0000313" key="2">
    <source>
        <dbReference type="Proteomes" id="UP000233425"/>
    </source>
</evidence>
<keyword evidence="2" id="KW-1185">Reference proteome</keyword>
<protein>
    <submittedName>
        <fullName evidence="1">Phage terminase, large subunit, PBSX family</fullName>
    </submittedName>
</protein>
<dbReference type="NCBIfam" id="TIGR01547">
    <property type="entry name" value="phage_term_2"/>
    <property type="match status" value="1"/>
</dbReference>
<proteinExistence type="predicted"/>
<dbReference type="Gene3D" id="3.40.50.300">
    <property type="entry name" value="P-loop containing nucleotide triphosphate hydrolases"/>
    <property type="match status" value="1"/>
</dbReference>
<dbReference type="AlphaFoldDB" id="A0A2N0V0G4"/>
<gene>
    <name evidence="1" type="ORF">RBATCC27255_00047</name>
</gene>
<reference evidence="1" key="1">
    <citation type="journal article" date="2018" name="Environ. Microbiol.">
        <title>Sporulation capability and amylosome conservation among diverse human colonic and rumen isolates of the keystone starch-degrader Ruminococcus bromii.</title>
        <authorList>
            <person name="Mukhopadhya I."/>
            <person name="Morais S."/>
            <person name="Laverde-Gomez J."/>
            <person name="Sheridan P.O."/>
            <person name="Walker A.W."/>
            <person name="Kelly W."/>
            <person name="Klieve A.V."/>
            <person name="Ouwerkerk D."/>
            <person name="Duncan S.H."/>
            <person name="Louis P."/>
            <person name="Koropatkin N."/>
            <person name="Cockburn D."/>
            <person name="Kibler R."/>
            <person name="Cooper P.J."/>
            <person name="Sandoval C."/>
            <person name="Crost E."/>
            <person name="Juge N."/>
            <person name="Bayer E.A."/>
            <person name="Flint H.J."/>
        </authorList>
    </citation>
    <scope>NUCLEOTIDE SEQUENCE [LARGE SCALE GENOMIC DNA]</scope>
    <source>
        <strain evidence="1">ATCC 27255</strain>
    </source>
</reference>
<dbReference type="InterPro" id="IPR027417">
    <property type="entry name" value="P-loop_NTPase"/>
</dbReference>
<evidence type="ECO:0000313" key="1">
    <source>
        <dbReference type="EMBL" id="PKD32733.1"/>
    </source>
</evidence>
<dbReference type="Pfam" id="PF03237">
    <property type="entry name" value="Terminase_6N"/>
    <property type="match status" value="1"/>
</dbReference>
<dbReference type="Gene3D" id="3.30.420.280">
    <property type="match status" value="1"/>
</dbReference>
<dbReference type="EMBL" id="NNSR01000013">
    <property type="protein sequence ID" value="PKD32733.1"/>
    <property type="molecule type" value="Genomic_DNA"/>
</dbReference>
<name>A0A2N0V0G4_9FIRM</name>
<accession>A0A2N0V0G4</accession>
<dbReference type="Proteomes" id="UP000233425">
    <property type="component" value="Unassembled WGS sequence"/>
</dbReference>
<sequence>MTRKMEIKAFSKKQLTVLSWWNRESAFRDRDAIICDGAVRSGKTFCMSLSFILWSFYDFANSDFALCGKTIRSLRRNMITPVIPILKSLGFKCEEKLSQNILTVSVNGVMNRFYLFGGKDESSASLIQGMTLSGVLFDEVALMPRSFVEQALARCSVSGSRFWFNCNPEFPEHWFYREWIKKCGDKNALYLHFTMQDNPSLKPEVIKRYESMYSGVFYERFVKGRWVAVFGAVYPFMDDEKMYCDIPSDIESWAVSCDYGTVNPASFGLWGRKNGVWYRVDEYYFNSRTQGFQKTDEEHYDGLEKLIDGRKIECVIVDPSAASFIEVIRRHGKYTVVSAENNVINGIRQTSQALKDRKIRICKNCRAARREFSLYRWDGSGRSDAPVKENDHAMDDIRYFVATKIYGCDGFFAVATKRQEETA</sequence>
<organism evidence="1 2">
    <name type="scientific">Ruminococcus bromii</name>
    <dbReference type="NCBI Taxonomy" id="40518"/>
    <lineage>
        <taxon>Bacteria</taxon>
        <taxon>Bacillati</taxon>
        <taxon>Bacillota</taxon>
        <taxon>Clostridia</taxon>
        <taxon>Eubacteriales</taxon>
        <taxon>Oscillospiraceae</taxon>
        <taxon>Ruminococcus</taxon>
    </lineage>
</organism>
<dbReference type="InterPro" id="IPR006437">
    <property type="entry name" value="Phage_terminase_lsu"/>
</dbReference>